<reference evidence="5" key="1">
    <citation type="journal article" date="2019" name="Int. J. Syst. Evol. Microbiol.">
        <title>The Global Catalogue of Microorganisms (GCM) 10K type strain sequencing project: providing services to taxonomists for standard genome sequencing and annotation.</title>
        <authorList>
            <consortium name="The Broad Institute Genomics Platform"/>
            <consortium name="The Broad Institute Genome Sequencing Center for Infectious Disease"/>
            <person name="Wu L."/>
            <person name="Ma J."/>
        </authorList>
    </citation>
    <scope>NUCLEOTIDE SEQUENCE [LARGE SCALE GENOMIC DNA]</scope>
    <source>
        <strain evidence="5">JCM 3296</strain>
    </source>
</reference>
<evidence type="ECO:0000256" key="1">
    <source>
        <dbReference type="ARBA" id="ARBA00008791"/>
    </source>
</evidence>
<dbReference type="SUPFAM" id="SSF52402">
    <property type="entry name" value="Adenine nucleotide alpha hydrolases-like"/>
    <property type="match status" value="1"/>
</dbReference>
<comment type="similarity">
    <text evidence="1">Belongs to the universal stress protein A family.</text>
</comment>
<protein>
    <recommendedName>
        <fullName evidence="3">UspA domain-containing protein</fullName>
    </recommendedName>
</protein>
<dbReference type="EMBL" id="BMRE01000021">
    <property type="protein sequence ID" value="GGU49207.1"/>
    <property type="molecule type" value="Genomic_DNA"/>
</dbReference>
<keyword evidence="5" id="KW-1185">Reference proteome</keyword>
<dbReference type="InterPro" id="IPR006015">
    <property type="entry name" value="Universal_stress_UspA"/>
</dbReference>
<gene>
    <name evidence="4" type="ORF">GCM10010178_47400</name>
</gene>
<evidence type="ECO:0000313" key="5">
    <source>
        <dbReference type="Proteomes" id="UP000649573"/>
    </source>
</evidence>
<dbReference type="Pfam" id="PF00582">
    <property type="entry name" value="Usp"/>
    <property type="match status" value="1"/>
</dbReference>
<name>A0ABQ2UQS5_9PSEU</name>
<evidence type="ECO:0000313" key="4">
    <source>
        <dbReference type="EMBL" id="GGU49207.1"/>
    </source>
</evidence>
<proteinExistence type="inferred from homology"/>
<dbReference type="Gene3D" id="3.40.50.620">
    <property type="entry name" value="HUPs"/>
    <property type="match status" value="1"/>
</dbReference>
<sequence>MVSVAESEERRLTLSTGRSGAPAGADVLVVGFDDQAASLAALRTAADLARRLHADLHVVHGVDLRDYPIDPDSDAEVWEGHAREALEHLRAKVVEALADHPGAWTYHAWTGSPVRLLVSVADEQQALMIVVGTHRHRSLARMMRGSVSRRVARSAHRPVLLVADGQSSR</sequence>
<comment type="caution">
    <text evidence="4">The sequence shown here is derived from an EMBL/GenBank/DDBJ whole genome shotgun (WGS) entry which is preliminary data.</text>
</comment>
<evidence type="ECO:0000256" key="2">
    <source>
        <dbReference type="SAM" id="MobiDB-lite"/>
    </source>
</evidence>
<evidence type="ECO:0000259" key="3">
    <source>
        <dbReference type="Pfam" id="PF00582"/>
    </source>
</evidence>
<feature type="region of interest" description="Disordered" evidence="2">
    <location>
        <begin position="1"/>
        <end position="20"/>
    </location>
</feature>
<dbReference type="Proteomes" id="UP000649573">
    <property type="component" value="Unassembled WGS sequence"/>
</dbReference>
<feature type="domain" description="UspA" evidence="3">
    <location>
        <begin position="28"/>
        <end position="162"/>
    </location>
</feature>
<dbReference type="PRINTS" id="PR01438">
    <property type="entry name" value="UNVRSLSTRESS"/>
</dbReference>
<organism evidence="4 5">
    <name type="scientific">Lentzea flava</name>
    <dbReference type="NCBI Taxonomy" id="103732"/>
    <lineage>
        <taxon>Bacteria</taxon>
        <taxon>Bacillati</taxon>
        <taxon>Actinomycetota</taxon>
        <taxon>Actinomycetes</taxon>
        <taxon>Pseudonocardiales</taxon>
        <taxon>Pseudonocardiaceae</taxon>
        <taxon>Lentzea</taxon>
    </lineage>
</organism>
<dbReference type="CDD" id="cd00293">
    <property type="entry name" value="USP-like"/>
    <property type="match status" value="1"/>
</dbReference>
<accession>A0ABQ2UQS5</accession>
<dbReference type="InterPro" id="IPR014729">
    <property type="entry name" value="Rossmann-like_a/b/a_fold"/>
</dbReference>
<dbReference type="PANTHER" id="PTHR46268:SF6">
    <property type="entry name" value="UNIVERSAL STRESS PROTEIN UP12"/>
    <property type="match status" value="1"/>
</dbReference>
<dbReference type="InterPro" id="IPR006016">
    <property type="entry name" value="UspA"/>
</dbReference>
<dbReference type="PANTHER" id="PTHR46268">
    <property type="entry name" value="STRESS RESPONSE PROTEIN NHAX"/>
    <property type="match status" value="1"/>
</dbReference>